<dbReference type="GO" id="GO:0046872">
    <property type="term" value="F:metal ion binding"/>
    <property type="evidence" value="ECO:0007669"/>
    <property type="project" value="UniProtKB-KW"/>
</dbReference>
<gene>
    <name evidence="12 13" type="primary">lpxC</name>
    <name evidence="13" type="ORF">HPTL_0777</name>
</gene>
<comment type="cofactor">
    <cofactor evidence="1 12">
        <name>Zn(2+)</name>
        <dbReference type="ChEBI" id="CHEBI:29105"/>
    </cofactor>
</comment>
<proteinExistence type="inferred from homology"/>
<dbReference type="EMBL" id="AP018558">
    <property type="protein sequence ID" value="BBD77045.1"/>
    <property type="molecule type" value="Genomic_DNA"/>
</dbReference>
<dbReference type="OrthoDB" id="5289346at2"/>
<dbReference type="KEGG" id="htl:HPTL_0777"/>
<dbReference type="InterPro" id="IPR011334">
    <property type="entry name" value="UDP-acyl_GlcNac_deAcase_C"/>
</dbReference>
<dbReference type="NCBIfam" id="TIGR00325">
    <property type="entry name" value="lpxC"/>
    <property type="match status" value="1"/>
</dbReference>
<dbReference type="InterPro" id="IPR004463">
    <property type="entry name" value="UDP-acyl_GlcNac_deAcase"/>
</dbReference>
<dbReference type="GO" id="GO:0016020">
    <property type="term" value="C:membrane"/>
    <property type="evidence" value="ECO:0007669"/>
    <property type="project" value="GOC"/>
</dbReference>
<dbReference type="GO" id="GO:0009245">
    <property type="term" value="P:lipid A biosynthetic process"/>
    <property type="evidence" value="ECO:0007669"/>
    <property type="project" value="UniProtKB-UniRule"/>
</dbReference>
<evidence type="ECO:0000256" key="12">
    <source>
        <dbReference type="HAMAP-Rule" id="MF_00388"/>
    </source>
</evidence>
<keyword evidence="14" id="KW-1185">Reference proteome</keyword>
<feature type="binding site" evidence="12">
    <location>
        <position position="78"/>
    </location>
    <ligand>
        <name>Zn(2+)</name>
        <dbReference type="ChEBI" id="CHEBI:29105"/>
    </ligand>
</feature>
<protein>
    <recommendedName>
        <fullName evidence="4 12">UDP-3-O-acyl-N-acetylglucosamine deacetylase</fullName>
        <shortName evidence="12">UDP-3-O-acyl-GlcNAc deacetylase</shortName>
        <ecNumber evidence="4 12">3.5.1.108</ecNumber>
    </recommendedName>
    <alternativeName>
        <fullName evidence="12">UDP-3-O-[R-3-hydroxymyristoyl]-N-acetylglucosamine deacetylase</fullName>
    </alternativeName>
</protein>
<feature type="binding site" evidence="12">
    <location>
        <position position="241"/>
    </location>
    <ligand>
        <name>Zn(2+)</name>
        <dbReference type="ChEBI" id="CHEBI:29105"/>
    </ligand>
</feature>
<dbReference type="UniPathway" id="UPA00359">
    <property type="reaction ID" value="UER00478"/>
</dbReference>
<comment type="pathway">
    <text evidence="3 12">Glycolipid biosynthesis; lipid IV(A) biosynthesis; lipid IV(A) from (3R)-3-hydroxytetradecanoyl-[acyl-carrier-protein] and UDP-N-acetyl-alpha-D-glucosamine: step 2/6.</text>
</comment>
<dbReference type="Pfam" id="PF03331">
    <property type="entry name" value="LpxC"/>
    <property type="match status" value="1"/>
</dbReference>
<keyword evidence="6 12" id="KW-0441">Lipid A biosynthesis</keyword>
<dbReference type="SUPFAM" id="SSF54211">
    <property type="entry name" value="Ribosomal protein S5 domain 2-like"/>
    <property type="match status" value="2"/>
</dbReference>
<dbReference type="RefSeq" id="WP_119334822.1">
    <property type="nucleotide sequence ID" value="NZ_AP018558.1"/>
</dbReference>
<evidence type="ECO:0000313" key="13">
    <source>
        <dbReference type="EMBL" id="BBD77045.1"/>
    </source>
</evidence>
<evidence type="ECO:0000256" key="8">
    <source>
        <dbReference type="ARBA" id="ARBA00022801"/>
    </source>
</evidence>
<dbReference type="PANTHER" id="PTHR33694:SF1">
    <property type="entry name" value="UDP-3-O-ACYL-N-ACETYLGLUCOSAMINE DEACETYLASE 1, MITOCHONDRIAL-RELATED"/>
    <property type="match status" value="1"/>
</dbReference>
<comment type="similarity">
    <text evidence="12">Belongs to the LpxC family.</text>
</comment>
<dbReference type="EC" id="3.5.1.108" evidence="4 12"/>
<evidence type="ECO:0000256" key="6">
    <source>
        <dbReference type="ARBA" id="ARBA00022556"/>
    </source>
</evidence>
<feature type="active site" description="Proton donor" evidence="12">
    <location>
        <position position="264"/>
    </location>
</feature>
<dbReference type="GO" id="GO:0103117">
    <property type="term" value="F:UDP-3-O-acyl-N-acetylglucosamine deacetylase activity"/>
    <property type="evidence" value="ECO:0007669"/>
    <property type="project" value="UniProtKB-UniRule"/>
</dbReference>
<dbReference type="Gene3D" id="3.30.230.20">
    <property type="entry name" value="lpxc deacetylase, domain 1"/>
    <property type="match status" value="1"/>
</dbReference>
<evidence type="ECO:0000256" key="2">
    <source>
        <dbReference type="ARBA" id="ARBA00002923"/>
    </source>
</evidence>
<accession>A0A2Z6DXK6</accession>
<keyword evidence="8 12" id="KW-0378">Hydrolase</keyword>
<dbReference type="HAMAP" id="MF_00388">
    <property type="entry name" value="LpxC"/>
    <property type="match status" value="1"/>
</dbReference>
<organism evidence="13 14">
    <name type="scientific">Hydrogenophilus thermoluteolus</name>
    <name type="common">Pseudomonas hydrogenothermophila</name>
    <dbReference type="NCBI Taxonomy" id="297"/>
    <lineage>
        <taxon>Bacteria</taxon>
        <taxon>Pseudomonadati</taxon>
        <taxon>Pseudomonadota</taxon>
        <taxon>Hydrogenophilia</taxon>
        <taxon>Hydrogenophilales</taxon>
        <taxon>Hydrogenophilaceae</taxon>
        <taxon>Hydrogenophilus</taxon>
    </lineage>
</organism>
<comment type="catalytic activity">
    <reaction evidence="11 12">
        <text>a UDP-3-O-[(3R)-3-hydroxyacyl]-N-acetyl-alpha-D-glucosamine + H2O = a UDP-3-O-[(3R)-3-hydroxyacyl]-alpha-D-glucosamine + acetate</text>
        <dbReference type="Rhea" id="RHEA:67816"/>
        <dbReference type="ChEBI" id="CHEBI:15377"/>
        <dbReference type="ChEBI" id="CHEBI:30089"/>
        <dbReference type="ChEBI" id="CHEBI:137740"/>
        <dbReference type="ChEBI" id="CHEBI:173225"/>
        <dbReference type="EC" id="3.5.1.108"/>
    </reaction>
</comment>
<dbReference type="AlphaFoldDB" id="A0A2Z6DXK6"/>
<keyword evidence="10 12" id="KW-0443">Lipid metabolism</keyword>
<evidence type="ECO:0000256" key="3">
    <source>
        <dbReference type="ARBA" id="ARBA00005002"/>
    </source>
</evidence>
<name>A0A2Z6DXK6_HYDTE</name>
<keyword evidence="7 12" id="KW-0479">Metal-binding</keyword>
<evidence type="ECO:0000256" key="1">
    <source>
        <dbReference type="ARBA" id="ARBA00001947"/>
    </source>
</evidence>
<evidence type="ECO:0000256" key="10">
    <source>
        <dbReference type="ARBA" id="ARBA00023098"/>
    </source>
</evidence>
<sequence length="315" mass="34269">MIPQRTLARPVQTVGVGLHSGAKVALRLLPAPPDAGIRFVRIDHSPAVEIPISADAVAETRLCTGIRRGDVGVGTIEHLLSALAGVGVDNVTIKLDGPEVPIMDGSAAPFVLLLLEAGTVAQSVPRRFVRVKRPVVVEDGDKWARLEPFDGFRLSFQIEFDHPAIAASKTEAVVDFAEESYLRAVARARTFGFVHEVEQLRQMGLARGGSLENAVVLDEFRVLNPGGLRSPDEFVRHKILDAIGDLYVLGHPLLAHYRAYKSGHALNNRLLRALLADQTAWEWVTFTDSSSAGHRVGWPHRRPSLLPIPDAVPVS</sequence>
<dbReference type="Gene3D" id="3.30.1700.10">
    <property type="entry name" value="lpxc deacetylase, domain 2"/>
    <property type="match status" value="1"/>
</dbReference>
<feature type="binding site" evidence="12">
    <location>
        <position position="237"/>
    </location>
    <ligand>
        <name>Zn(2+)</name>
        <dbReference type="ChEBI" id="CHEBI:29105"/>
    </ligand>
</feature>
<dbReference type="PANTHER" id="PTHR33694">
    <property type="entry name" value="UDP-3-O-ACYL-N-ACETYLGLUCOSAMINE DEACETYLASE 1, MITOCHONDRIAL-RELATED"/>
    <property type="match status" value="1"/>
</dbReference>
<evidence type="ECO:0000256" key="5">
    <source>
        <dbReference type="ARBA" id="ARBA00022516"/>
    </source>
</evidence>
<dbReference type="InterPro" id="IPR015870">
    <property type="entry name" value="UDP-acyl_N-AcGlcN_deAcase_N"/>
</dbReference>
<evidence type="ECO:0000313" key="14">
    <source>
        <dbReference type="Proteomes" id="UP000262004"/>
    </source>
</evidence>
<keyword evidence="9 12" id="KW-0862">Zinc</keyword>
<reference evidence="13 14" key="1">
    <citation type="submission" date="2018-04" db="EMBL/GenBank/DDBJ databases">
        <title>Complete genome sequence of Hydrogenophilus thermoluteolus TH-1.</title>
        <authorList>
            <person name="Arai H."/>
        </authorList>
    </citation>
    <scope>NUCLEOTIDE SEQUENCE [LARGE SCALE GENOMIC DNA]</scope>
    <source>
        <strain evidence="13 14">TH-1</strain>
    </source>
</reference>
<dbReference type="Proteomes" id="UP000262004">
    <property type="component" value="Chromosome"/>
</dbReference>
<evidence type="ECO:0000256" key="11">
    <source>
        <dbReference type="ARBA" id="ARBA00024535"/>
    </source>
</evidence>
<keyword evidence="5 12" id="KW-0444">Lipid biosynthesis</keyword>
<evidence type="ECO:0000256" key="7">
    <source>
        <dbReference type="ARBA" id="ARBA00022723"/>
    </source>
</evidence>
<evidence type="ECO:0000256" key="4">
    <source>
        <dbReference type="ARBA" id="ARBA00012745"/>
    </source>
</evidence>
<dbReference type="InterPro" id="IPR020568">
    <property type="entry name" value="Ribosomal_Su5_D2-typ_SF"/>
</dbReference>
<evidence type="ECO:0000256" key="9">
    <source>
        <dbReference type="ARBA" id="ARBA00022833"/>
    </source>
</evidence>
<comment type="function">
    <text evidence="2 12">Catalyzes the hydrolysis of UDP-3-O-myristoyl-N-acetylglucosamine to form UDP-3-O-myristoylglucosamine and acetate, the committed step in lipid A biosynthesis.</text>
</comment>